<gene>
    <name evidence="8" type="primary">LOC110346726</name>
</gene>
<dbReference type="Gene3D" id="2.60.40.3210">
    <property type="entry name" value="Zona pellucida, ZP-N domain"/>
    <property type="match status" value="1"/>
</dbReference>
<dbReference type="InterPro" id="IPR033222">
    <property type="entry name" value="PLAC1_fam"/>
</dbReference>
<keyword evidence="3" id="KW-0964">Secreted</keyword>
<evidence type="ECO:0000256" key="2">
    <source>
        <dbReference type="ARBA" id="ARBA00010071"/>
    </source>
</evidence>
<keyword evidence="7" id="KW-1185">Reference proteome</keyword>
<dbReference type="GO" id="GO:0005576">
    <property type="term" value="C:extracellular region"/>
    <property type="evidence" value="ECO:0007669"/>
    <property type="project" value="UniProtKB-SubCell"/>
</dbReference>
<accession>A0AAX6S4V7</accession>
<keyword evidence="4 6" id="KW-0732">Signal</keyword>
<name>A0AAX6S4V7_HETGA</name>
<dbReference type="PANTHER" id="PTHR14380:SF11">
    <property type="entry name" value="OOCYTE-SECRETED PROTEIN 4A"/>
    <property type="match status" value="1"/>
</dbReference>
<evidence type="ECO:0000256" key="1">
    <source>
        <dbReference type="ARBA" id="ARBA00004613"/>
    </source>
</evidence>
<proteinExistence type="inferred from homology"/>
<comment type="similarity">
    <text evidence="2">Belongs to the PLAC1 family.</text>
</comment>
<dbReference type="AlphaFoldDB" id="A0AAX6S4V7"/>
<comment type="subcellular location">
    <subcellularLocation>
        <location evidence="1">Secreted</location>
    </subcellularLocation>
</comment>
<reference evidence="8" key="1">
    <citation type="submission" date="2025-08" db="UniProtKB">
        <authorList>
            <consortium name="RefSeq"/>
        </authorList>
    </citation>
    <scope>IDENTIFICATION</scope>
</reference>
<feature type="chain" id="PRO_5043444507" evidence="6">
    <location>
        <begin position="20"/>
        <end position="178"/>
    </location>
</feature>
<sequence length="178" mass="20114">MKISGVLAVLLMVFESIHGLEDVIITCSEQWLRVRVKWQVLGNHQEPRPSELYLGTRCAATGRPMGYYEFFYSISQCGIRAEVRLWGILIESSINYEPENSDVWGFLPISCYIQRSFTLNYSKKVKDDKGDASKKPARKKSSRLLEAKNTGTRPEGAVSSIAGPYPISPSRLSMEIYL</sequence>
<evidence type="ECO:0000256" key="6">
    <source>
        <dbReference type="SAM" id="SignalP"/>
    </source>
</evidence>
<dbReference type="PANTHER" id="PTHR14380">
    <property type="entry name" value="PLACENTA-SPECIFIC PROTEIN 1"/>
    <property type="match status" value="1"/>
</dbReference>
<dbReference type="RefSeq" id="XP_021103997.1">
    <property type="nucleotide sequence ID" value="XM_021248338.1"/>
</dbReference>
<evidence type="ECO:0000313" key="8">
    <source>
        <dbReference type="RefSeq" id="XP_021103997.1"/>
    </source>
</evidence>
<evidence type="ECO:0000256" key="4">
    <source>
        <dbReference type="ARBA" id="ARBA00022729"/>
    </source>
</evidence>
<evidence type="ECO:0000256" key="5">
    <source>
        <dbReference type="SAM" id="MobiDB-lite"/>
    </source>
</evidence>
<protein>
    <submittedName>
        <fullName evidence="8">Oocyte-secreted protein 1 homolog isoform X1</fullName>
    </submittedName>
</protein>
<evidence type="ECO:0000313" key="7">
    <source>
        <dbReference type="Proteomes" id="UP000694906"/>
    </source>
</evidence>
<feature type="signal peptide" evidence="6">
    <location>
        <begin position="1"/>
        <end position="19"/>
    </location>
</feature>
<organism evidence="7 8">
    <name type="scientific">Heterocephalus glaber</name>
    <name type="common">Naked mole rat</name>
    <dbReference type="NCBI Taxonomy" id="10181"/>
    <lineage>
        <taxon>Eukaryota</taxon>
        <taxon>Metazoa</taxon>
        <taxon>Chordata</taxon>
        <taxon>Craniata</taxon>
        <taxon>Vertebrata</taxon>
        <taxon>Euteleostomi</taxon>
        <taxon>Mammalia</taxon>
        <taxon>Eutheria</taxon>
        <taxon>Euarchontoglires</taxon>
        <taxon>Glires</taxon>
        <taxon>Rodentia</taxon>
        <taxon>Hystricomorpha</taxon>
        <taxon>Bathyergidae</taxon>
        <taxon>Heterocephalus</taxon>
    </lineage>
</organism>
<evidence type="ECO:0000256" key="3">
    <source>
        <dbReference type="ARBA" id="ARBA00022525"/>
    </source>
</evidence>
<feature type="region of interest" description="Disordered" evidence="5">
    <location>
        <begin position="126"/>
        <end position="158"/>
    </location>
</feature>
<dbReference type="GeneID" id="110346726"/>
<dbReference type="Proteomes" id="UP000694906">
    <property type="component" value="Unplaced"/>
</dbReference>